<accession>A0ACB7SVA8</accession>
<evidence type="ECO:0000313" key="1">
    <source>
        <dbReference type="EMBL" id="KAH6938648.1"/>
    </source>
</evidence>
<name>A0ACB7SVA8_HYAAI</name>
<sequence length="256" mass="28251">MSRRPINEGRNSPNRQRATPVELTPVHQRASRRLRGDSPEFASLSFTPRETQTTDAATMTSQVPQAEMVVNQPRKPPTFHGEDAARGPHGANSLRMSSCFDALFHPEQLNDAENGTSQRLTEAPLAAATEQPLQVATVVNDAAAQGVHDEAPISEQQQDDFVATPDGRFHLSNGIYVSANQADKLFKNKKPSILVRDAAQVVWGDYLAKRSVSGRLARTKSGTNEQPAKQLTPSKLNVVYGQKLTYMHWKLLIFQL</sequence>
<evidence type="ECO:0000313" key="2">
    <source>
        <dbReference type="Proteomes" id="UP000821845"/>
    </source>
</evidence>
<comment type="caution">
    <text evidence="1">The sequence shown here is derived from an EMBL/GenBank/DDBJ whole genome shotgun (WGS) entry which is preliminary data.</text>
</comment>
<dbReference type="Proteomes" id="UP000821845">
    <property type="component" value="Chromosome 2"/>
</dbReference>
<keyword evidence="2" id="KW-1185">Reference proteome</keyword>
<reference evidence="1" key="1">
    <citation type="submission" date="2020-05" db="EMBL/GenBank/DDBJ databases">
        <title>Large-scale comparative analyses of tick genomes elucidate their genetic diversity and vector capacities.</title>
        <authorList>
            <person name="Jia N."/>
            <person name="Wang J."/>
            <person name="Shi W."/>
            <person name="Du L."/>
            <person name="Sun Y."/>
            <person name="Zhan W."/>
            <person name="Jiang J."/>
            <person name="Wang Q."/>
            <person name="Zhang B."/>
            <person name="Ji P."/>
            <person name="Sakyi L.B."/>
            <person name="Cui X."/>
            <person name="Yuan T."/>
            <person name="Jiang B."/>
            <person name="Yang W."/>
            <person name="Lam T.T.-Y."/>
            <person name="Chang Q."/>
            <person name="Ding S."/>
            <person name="Wang X."/>
            <person name="Zhu J."/>
            <person name="Ruan X."/>
            <person name="Zhao L."/>
            <person name="Wei J."/>
            <person name="Que T."/>
            <person name="Du C."/>
            <person name="Cheng J."/>
            <person name="Dai P."/>
            <person name="Han X."/>
            <person name="Huang E."/>
            <person name="Gao Y."/>
            <person name="Liu J."/>
            <person name="Shao H."/>
            <person name="Ye R."/>
            <person name="Li L."/>
            <person name="Wei W."/>
            <person name="Wang X."/>
            <person name="Wang C."/>
            <person name="Yang T."/>
            <person name="Huo Q."/>
            <person name="Li W."/>
            <person name="Guo W."/>
            <person name="Chen H."/>
            <person name="Zhou L."/>
            <person name="Ni X."/>
            <person name="Tian J."/>
            <person name="Zhou Y."/>
            <person name="Sheng Y."/>
            <person name="Liu T."/>
            <person name="Pan Y."/>
            <person name="Xia L."/>
            <person name="Li J."/>
            <person name="Zhao F."/>
            <person name="Cao W."/>
        </authorList>
    </citation>
    <scope>NUCLEOTIDE SEQUENCE</scope>
    <source>
        <strain evidence="1">Hyas-2018</strain>
    </source>
</reference>
<proteinExistence type="predicted"/>
<dbReference type="EMBL" id="CM023482">
    <property type="protein sequence ID" value="KAH6938648.1"/>
    <property type="molecule type" value="Genomic_DNA"/>
</dbReference>
<protein>
    <submittedName>
        <fullName evidence="1">Uncharacterized protein</fullName>
    </submittedName>
</protein>
<gene>
    <name evidence="1" type="ORF">HPB50_011228</name>
</gene>
<organism evidence="1 2">
    <name type="scientific">Hyalomma asiaticum</name>
    <name type="common">Tick</name>
    <dbReference type="NCBI Taxonomy" id="266040"/>
    <lineage>
        <taxon>Eukaryota</taxon>
        <taxon>Metazoa</taxon>
        <taxon>Ecdysozoa</taxon>
        <taxon>Arthropoda</taxon>
        <taxon>Chelicerata</taxon>
        <taxon>Arachnida</taxon>
        <taxon>Acari</taxon>
        <taxon>Parasitiformes</taxon>
        <taxon>Ixodida</taxon>
        <taxon>Ixodoidea</taxon>
        <taxon>Ixodidae</taxon>
        <taxon>Hyalomminae</taxon>
        <taxon>Hyalomma</taxon>
    </lineage>
</organism>